<sequence>MSTQWRYAPSGVITGLDYNVFPMLAKLYKIEDEEIAFEDIRVLERATLEIAQQSK</sequence>
<name>A0A2P0WA02_9CAUD</name>
<dbReference type="Proteomes" id="UP000241856">
    <property type="component" value="Segment"/>
</dbReference>
<dbReference type="InterPro" id="IPR014915">
    <property type="entry name" value="Phage_TLS_TfmB"/>
</dbReference>
<proteinExistence type="predicted"/>
<protein>
    <submittedName>
        <fullName evidence="1">Uncharacterized protein</fullName>
    </submittedName>
</protein>
<evidence type="ECO:0000313" key="2">
    <source>
        <dbReference type="Proteomes" id="UP000241856"/>
    </source>
</evidence>
<accession>A0A2P0WA02</accession>
<reference evidence="1 2" key="1">
    <citation type="submission" date="2017-12" db="EMBL/GenBank/DDBJ databases">
        <title>Genomic analysis of a novel phage Ec_L1 lytic to Enterobacter cloacae.</title>
        <authorList>
            <person name="Li Z."/>
            <person name="Ren H."/>
            <person name="Xu Y."/>
        </authorList>
    </citation>
    <scope>NUCLEOTIDE SEQUENCE [LARGE SCALE GENOMIC DNA]</scope>
</reference>
<dbReference type="Pfam" id="PF08809">
    <property type="entry name" value="DUF1799"/>
    <property type="match status" value="1"/>
</dbReference>
<dbReference type="OrthoDB" id="23117at10239"/>
<organism evidence="1 2">
    <name type="scientific">Enterobacter phage Ec_L1</name>
    <dbReference type="NCBI Taxonomy" id="2070180"/>
    <lineage>
        <taxon>Viruses</taxon>
        <taxon>Duplodnaviria</taxon>
        <taxon>Heunggongvirae</taxon>
        <taxon>Uroviricota</taxon>
        <taxon>Caudoviricetes</taxon>
        <taxon>Drexlerviridae</taxon>
        <taxon>Eclunavirus</taxon>
        <taxon>Eclunavirus EcL1</taxon>
    </lineage>
</organism>
<gene>
    <name evidence="1" type="ORF">Ec72</name>
</gene>
<evidence type="ECO:0000313" key="1">
    <source>
        <dbReference type="EMBL" id="AUV57186.1"/>
    </source>
</evidence>
<dbReference type="EMBL" id="MG732930">
    <property type="protein sequence ID" value="AUV57186.1"/>
    <property type="molecule type" value="Genomic_DNA"/>
</dbReference>
<keyword evidence="2" id="KW-1185">Reference proteome</keyword>